<name>X6P9Q9_RETFI</name>
<dbReference type="Proteomes" id="UP000023152">
    <property type="component" value="Unassembled WGS sequence"/>
</dbReference>
<sequence length="190" mass="23110">EAHLQTHISKWLTKEEMEKTEPLDRKKNEANEENEGNEGNDKLDQMNTNSKVKIFYLLRYKILRNFKKKQQEKEKKEKWIQWMKNKNEKEQAEIIEKREELSEKDFLSWLSNESKCGYDIDLQDMIFKNILFFDLFMFFIEPDDIVKQQFQKARTTKEKNCIHSRLCKKFNLTLINTTFFCNLSKRFCVV</sequence>
<proteinExistence type="predicted"/>
<evidence type="ECO:0000313" key="2">
    <source>
        <dbReference type="EMBL" id="ETO34891.1"/>
    </source>
</evidence>
<keyword evidence="3" id="KW-1185">Reference proteome</keyword>
<dbReference type="AlphaFoldDB" id="X6P9Q9"/>
<accession>X6P9Q9</accession>
<evidence type="ECO:0000256" key="1">
    <source>
        <dbReference type="SAM" id="MobiDB-lite"/>
    </source>
</evidence>
<organism evidence="2 3">
    <name type="scientific">Reticulomyxa filosa</name>
    <dbReference type="NCBI Taxonomy" id="46433"/>
    <lineage>
        <taxon>Eukaryota</taxon>
        <taxon>Sar</taxon>
        <taxon>Rhizaria</taxon>
        <taxon>Retaria</taxon>
        <taxon>Foraminifera</taxon>
        <taxon>Monothalamids</taxon>
        <taxon>Reticulomyxidae</taxon>
        <taxon>Reticulomyxa</taxon>
    </lineage>
</organism>
<reference evidence="2 3" key="1">
    <citation type="journal article" date="2013" name="Curr. Biol.">
        <title>The Genome of the Foraminiferan Reticulomyxa filosa.</title>
        <authorList>
            <person name="Glockner G."/>
            <person name="Hulsmann N."/>
            <person name="Schleicher M."/>
            <person name="Noegel A.A."/>
            <person name="Eichinger L."/>
            <person name="Gallinger C."/>
            <person name="Pawlowski J."/>
            <person name="Sierra R."/>
            <person name="Euteneuer U."/>
            <person name="Pillet L."/>
            <person name="Moustafa A."/>
            <person name="Platzer M."/>
            <person name="Groth M."/>
            <person name="Szafranski K."/>
            <person name="Schliwa M."/>
        </authorList>
    </citation>
    <scope>NUCLEOTIDE SEQUENCE [LARGE SCALE GENOMIC DNA]</scope>
</reference>
<evidence type="ECO:0000313" key="3">
    <source>
        <dbReference type="Proteomes" id="UP000023152"/>
    </source>
</evidence>
<gene>
    <name evidence="2" type="ORF">RFI_02195</name>
</gene>
<feature type="region of interest" description="Disordered" evidence="1">
    <location>
        <begin position="1"/>
        <end position="45"/>
    </location>
</feature>
<comment type="caution">
    <text evidence="2">The sequence shown here is derived from an EMBL/GenBank/DDBJ whole genome shotgun (WGS) entry which is preliminary data.</text>
</comment>
<dbReference type="EMBL" id="ASPP01002169">
    <property type="protein sequence ID" value="ETO34891.1"/>
    <property type="molecule type" value="Genomic_DNA"/>
</dbReference>
<feature type="compositionally biased region" description="Basic and acidic residues" evidence="1">
    <location>
        <begin position="12"/>
        <end position="30"/>
    </location>
</feature>
<protein>
    <submittedName>
        <fullName evidence="2">Uncharacterized protein</fullName>
    </submittedName>
</protein>
<feature type="non-terminal residue" evidence="2">
    <location>
        <position position="1"/>
    </location>
</feature>